<evidence type="ECO:0000313" key="1">
    <source>
        <dbReference type="EMBL" id="MFC3169229.1"/>
    </source>
</evidence>
<dbReference type="EMBL" id="JBHRTE010000059">
    <property type="protein sequence ID" value="MFC3169229.1"/>
    <property type="molecule type" value="Genomic_DNA"/>
</dbReference>
<dbReference type="Proteomes" id="UP001595557">
    <property type="component" value="Unassembled WGS sequence"/>
</dbReference>
<proteinExistence type="predicted"/>
<dbReference type="Pfam" id="PF19774">
    <property type="entry name" value="DUF6260"/>
    <property type="match status" value="1"/>
</dbReference>
<protein>
    <submittedName>
        <fullName evidence="1">Major capsid protein</fullName>
    </submittedName>
</protein>
<name>A0ABV7IF31_9RHOB</name>
<reference evidence="2" key="1">
    <citation type="journal article" date="2019" name="Int. J. Syst. Evol. Microbiol.">
        <title>The Global Catalogue of Microorganisms (GCM) 10K type strain sequencing project: providing services to taxonomists for standard genome sequencing and annotation.</title>
        <authorList>
            <consortium name="The Broad Institute Genomics Platform"/>
            <consortium name="The Broad Institute Genome Sequencing Center for Infectious Disease"/>
            <person name="Wu L."/>
            <person name="Ma J."/>
        </authorList>
    </citation>
    <scope>NUCLEOTIDE SEQUENCE [LARGE SCALE GENOMIC DNA]</scope>
    <source>
        <strain evidence="2">KCTC 52239</strain>
    </source>
</reference>
<evidence type="ECO:0000313" key="2">
    <source>
        <dbReference type="Proteomes" id="UP001595557"/>
    </source>
</evidence>
<dbReference type="InterPro" id="IPR046227">
    <property type="entry name" value="DUF6260"/>
</dbReference>
<dbReference type="Gene3D" id="3.30.2400.30">
    <property type="match status" value="1"/>
</dbReference>
<sequence>MLRFSPEQQAAVIANRRTMAAQAALLANQLTATGEVIGNALSLPRDVWGEWDSESVTIQRAEMVIFNDLAATLSRPMPIGKLIHYFRTVSDSGSVNVSLDGRSKANLDKPVFDYQGTPVPIIDSTFGFGWREMAAAQSEGFALDDAGRVNAVDKVTKKLESLALDGDANIVVGGAPLYGLRNHPNRKTRTTGQALNGATGAQWLSEVTATVKLLRDADIWAPVTIYVNAGDWFFAGNRDYAANYAGTIAKRIREIDGIANIVPSPTVAAGQIIAVVKDRRVLSVLNAMPVTTRAMFRANPEDDYNFVTLAAAAVEMKPDAAGNLAVAVSSL</sequence>
<comment type="caution">
    <text evidence="1">The sequence shown here is derived from an EMBL/GenBank/DDBJ whole genome shotgun (WGS) entry which is preliminary data.</text>
</comment>
<keyword evidence="2" id="KW-1185">Reference proteome</keyword>
<organism evidence="1 2">
    <name type="scientific">Paracoccus fontiphilus</name>
    <dbReference type="NCBI Taxonomy" id="1815556"/>
    <lineage>
        <taxon>Bacteria</taxon>
        <taxon>Pseudomonadati</taxon>
        <taxon>Pseudomonadota</taxon>
        <taxon>Alphaproteobacteria</taxon>
        <taxon>Rhodobacterales</taxon>
        <taxon>Paracoccaceae</taxon>
        <taxon>Paracoccus</taxon>
    </lineage>
</organism>
<dbReference type="RefSeq" id="WP_207464451.1">
    <property type="nucleotide sequence ID" value="NZ_JAFNAW010000001.1"/>
</dbReference>
<gene>
    <name evidence="1" type="ORF">ACFOD7_14345</name>
</gene>
<accession>A0ABV7IF31</accession>